<dbReference type="PANTHER" id="PTHR35004:SF6">
    <property type="entry name" value="TRANSPOSASE"/>
    <property type="match status" value="1"/>
</dbReference>
<evidence type="ECO:0000313" key="3">
    <source>
        <dbReference type="Proteomes" id="UP001623591"/>
    </source>
</evidence>
<dbReference type="EMBL" id="JBJHZZ010000002">
    <property type="protein sequence ID" value="MFL0246233.1"/>
    <property type="molecule type" value="Genomic_DNA"/>
</dbReference>
<dbReference type="Pfam" id="PF00665">
    <property type="entry name" value="rve"/>
    <property type="match status" value="1"/>
</dbReference>
<name>A0ABW8T3F8_9CLOT</name>
<dbReference type="InterPro" id="IPR001584">
    <property type="entry name" value="Integrase_cat-core"/>
</dbReference>
<organism evidence="2 3">
    <name type="scientific">Candidatus Clostridium stratigraminis</name>
    <dbReference type="NCBI Taxonomy" id="3381661"/>
    <lineage>
        <taxon>Bacteria</taxon>
        <taxon>Bacillati</taxon>
        <taxon>Bacillota</taxon>
        <taxon>Clostridia</taxon>
        <taxon>Eubacteriales</taxon>
        <taxon>Clostridiaceae</taxon>
        <taxon>Clostridium</taxon>
    </lineage>
</organism>
<dbReference type="PROSITE" id="PS50994">
    <property type="entry name" value="INTEGRASE"/>
    <property type="match status" value="1"/>
</dbReference>
<evidence type="ECO:0000313" key="2">
    <source>
        <dbReference type="EMBL" id="MFL0246233.1"/>
    </source>
</evidence>
<dbReference type="SUPFAM" id="SSF53098">
    <property type="entry name" value="Ribonuclease H-like"/>
    <property type="match status" value="1"/>
</dbReference>
<dbReference type="Gene3D" id="3.30.420.10">
    <property type="entry name" value="Ribonuclease H-like superfamily/Ribonuclease H"/>
    <property type="match status" value="1"/>
</dbReference>
<proteinExistence type="predicted"/>
<protein>
    <submittedName>
        <fullName evidence="2">Transposase</fullName>
    </submittedName>
</protein>
<dbReference type="RefSeq" id="WP_406768710.1">
    <property type="nucleotide sequence ID" value="NZ_JBJHZZ010000002.1"/>
</dbReference>
<feature type="domain" description="Integrase catalytic" evidence="1">
    <location>
        <begin position="1"/>
        <end position="166"/>
    </location>
</feature>
<dbReference type="InterPro" id="IPR012337">
    <property type="entry name" value="RNaseH-like_sf"/>
</dbReference>
<reference evidence="2 3" key="1">
    <citation type="submission" date="2024-11" db="EMBL/GenBank/DDBJ databases">
        <authorList>
            <person name="Heng Y.C."/>
            <person name="Lim A.C.H."/>
            <person name="Lee J.K.Y."/>
            <person name="Kittelmann S."/>
        </authorList>
    </citation>
    <scope>NUCLEOTIDE SEQUENCE [LARGE SCALE GENOMIC DNA]</scope>
    <source>
        <strain evidence="2 3">WILCCON 0185</strain>
    </source>
</reference>
<accession>A0ABW8T3F8</accession>
<dbReference type="InterPro" id="IPR036397">
    <property type="entry name" value="RNaseH_sf"/>
</dbReference>
<sequence>MDFGQSWLHKPDGSRVKLYCFAMVLSHSRFKYVYWLDKPFTTATFIEAHDRAFEYFGGMPKEIVYDQDRVLAVDENFGDVVYTEEFQNYINLMHFKARLCRAYDPESKGKIEAVVKFVKYNFAIHRKFVNIDSFNEDCLKWLERTGNAKIHDITKKAPVEVFALESQHLQPVPQSINKKFNDTSLNYNVRKNNIVFYKQNRYQVPKGTYEPGKQVKLVVKDNSIDIVDLDTGEIIAHHPISTKREELVKLNHPERHISKSAEEMYSKALIVLGGTDSAKILLDNIRKERARYVKDQLGVIVKAAPNYDINIIDKAIEYCVSRRLWSAGMFKDTLEHLNIENSQKTSNKIVLNNASIPSKCKGIKTEIRAISEYTNALKEDKTTWKN</sequence>
<keyword evidence="3" id="KW-1185">Reference proteome</keyword>
<dbReference type="Proteomes" id="UP001623591">
    <property type="component" value="Unassembled WGS sequence"/>
</dbReference>
<dbReference type="PANTHER" id="PTHR35004">
    <property type="entry name" value="TRANSPOSASE RV3428C-RELATED"/>
    <property type="match status" value="1"/>
</dbReference>
<comment type="caution">
    <text evidence="2">The sequence shown here is derived from an EMBL/GenBank/DDBJ whole genome shotgun (WGS) entry which is preliminary data.</text>
</comment>
<evidence type="ECO:0000259" key="1">
    <source>
        <dbReference type="PROSITE" id="PS50994"/>
    </source>
</evidence>
<gene>
    <name evidence="2" type="ORF">ACJDUG_04470</name>
</gene>